<dbReference type="InterPro" id="IPR004396">
    <property type="entry name" value="ATPase_YchF/OLA1"/>
</dbReference>
<comment type="cofactor">
    <cofactor evidence="1">
        <name>Mg(2+)</name>
        <dbReference type="ChEBI" id="CHEBI:18420"/>
    </cofactor>
</comment>
<evidence type="ECO:0000259" key="8">
    <source>
        <dbReference type="PROSITE" id="PS51880"/>
    </source>
</evidence>
<dbReference type="CDD" id="cd01900">
    <property type="entry name" value="YchF"/>
    <property type="match status" value="1"/>
</dbReference>
<evidence type="ECO:0000256" key="1">
    <source>
        <dbReference type="ARBA" id="ARBA00001946"/>
    </source>
</evidence>
<sequence length="366" mass="40196">MSVHIGIVGLPNVGKSTVFNALSTEARAETANYPFCTIESNRAAVPVRDPRLEAIAEIARPAKVVPTAVEFADIAGLVEGASRGEGLGNRFLAEVRLADALLHVIRCFHDDNIAHVGGGMDPCRDADVIETELMLADIETLERRREKVEKWVRGDRTWQAQIEVIDRLLARLGEGRPATTAEEPPGGPLADLLRAVPLLTAKPILYCANTDTSGRHESQTAVDRLRERTGQRGVDLVEICAREEEDLREFDAEEAEGMREELGLGERGLDRLVHAAYHTLGLITFFTAGPKEVRAWTVRRGAKAPEAAGKIHTDFERGFIRARVIAYDDFIGHGGEKGCRDKGLMREEGKDYVVRDGDVIEFLAGT</sequence>
<feature type="domain" description="OBG-type G" evidence="7">
    <location>
        <begin position="3"/>
        <end position="259"/>
    </location>
</feature>
<dbReference type="Gene3D" id="3.10.20.30">
    <property type="match status" value="1"/>
</dbReference>
<dbReference type="InterPro" id="IPR012675">
    <property type="entry name" value="Beta-grasp_dom_sf"/>
</dbReference>
<dbReference type="PRINTS" id="PR00326">
    <property type="entry name" value="GTP1OBG"/>
</dbReference>
<dbReference type="AlphaFoldDB" id="A0A0G3EHR6"/>
<dbReference type="GO" id="GO:0046872">
    <property type="term" value="F:metal ion binding"/>
    <property type="evidence" value="ECO:0007669"/>
    <property type="project" value="UniProtKB-KW"/>
</dbReference>
<dbReference type="GO" id="GO:0005525">
    <property type="term" value="F:GTP binding"/>
    <property type="evidence" value="ECO:0007669"/>
    <property type="project" value="InterPro"/>
</dbReference>
<dbReference type="InterPro" id="IPR027417">
    <property type="entry name" value="P-loop_NTPase"/>
</dbReference>
<evidence type="ECO:0000256" key="6">
    <source>
        <dbReference type="HAMAP-Rule" id="MF_00944"/>
    </source>
</evidence>
<dbReference type="FunFam" id="3.10.20.30:FF:000001">
    <property type="entry name" value="Ribosome-binding ATPase YchF"/>
    <property type="match status" value="1"/>
</dbReference>
<accession>A0A0G3EHR6</accession>
<dbReference type="InterPro" id="IPR013029">
    <property type="entry name" value="YchF_C"/>
</dbReference>
<dbReference type="GO" id="GO:0005737">
    <property type="term" value="C:cytoplasm"/>
    <property type="evidence" value="ECO:0007669"/>
    <property type="project" value="TreeGrafter"/>
</dbReference>
<dbReference type="Pfam" id="PF01926">
    <property type="entry name" value="MMR_HSR1"/>
    <property type="match status" value="1"/>
</dbReference>
<dbReference type="SUPFAM" id="SSF52540">
    <property type="entry name" value="P-loop containing nucleoside triphosphate hydrolases"/>
    <property type="match status" value="1"/>
</dbReference>
<dbReference type="GO" id="GO:0005524">
    <property type="term" value="F:ATP binding"/>
    <property type="evidence" value="ECO:0007669"/>
    <property type="project" value="UniProtKB-UniRule"/>
</dbReference>
<organism evidence="9 10">
    <name type="scientific">Kiritimatiella glycovorans</name>
    <dbReference type="NCBI Taxonomy" id="1307763"/>
    <lineage>
        <taxon>Bacteria</taxon>
        <taxon>Pseudomonadati</taxon>
        <taxon>Kiritimatiellota</taxon>
        <taxon>Kiritimatiellia</taxon>
        <taxon>Kiritimatiellales</taxon>
        <taxon>Kiritimatiellaceae</taxon>
        <taxon>Kiritimatiella</taxon>
    </lineage>
</organism>
<dbReference type="InterPro" id="IPR006073">
    <property type="entry name" value="GTP-bd"/>
</dbReference>
<dbReference type="InterPro" id="IPR004095">
    <property type="entry name" value="TGS"/>
</dbReference>
<comment type="similarity">
    <text evidence="6">Belongs to the TRAFAC class OBG-HflX-like GTPase superfamily. OBG GTPase family. YchF/OLA1 subfamily.</text>
</comment>
<dbReference type="PANTHER" id="PTHR23305">
    <property type="entry name" value="OBG GTPASE FAMILY"/>
    <property type="match status" value="1"/>
</dbReference>
<dbReference type="STRING" id="1307763.L21SP4_01088"/>
<dbReference type="PROSITE" id="PS51710">
    <property type="entry name" value="G_OBG"/>
    <property type="match status" value="1"/>
</dbReference>
<evidence type="ECO:0000256" key="3">
    <source>
        <dbReference type="ARBA" id="ARBA00022741"/>
    </source>
</evidence>
<gene>
    <name evidence="6 9" type="primary">ychF</name>
    <name evidence="9" type="ORF">L21SP4_01088</name>
</gene>
<evidence type="ECO:0000259" key="7">
    <source>
        <dbReference type="PROSITE" id="PS51710"/>
    </source>
</evidence>
<dbReference type="SUPFAM" id="SSF81271">
    <property type="entry name" value="TGS-like"/>
    <property type="match status" value="1"/>
</dbReference>
<dbReference type="PIRSF" id="PIRSF006641">
    <property type="entry name" value="CHP00092"/>
    <property type="match status" value="1"/>
</dbReference>
<keyword evidence="10" id="KW-1185">Reference proteome</keyword>
<comment type="function">
    <text evidence="6">ATPase that binds to both the 70S ribosome and the 50S ribosomal subunit in a nucleotide-independent manner.</text>
</comment>
<dbReference type="Proteomes" id="UP000035268">
    <property type="component" value="Chromosome"/>
</dbReference>
<feature type="binding site" evidence="6">
    <location>
        <begin position="12"/>
        <end position="17"/>
    </location>
    <ligand>
        <name>ATP</name>
        <dbReference type="ChEBI" id="CHEBI:30616"/>
    </ligand>
</feature>
<feature type="domain" description="TGS" evidence="8">
    <location>
        <begin position="281"/>
        <end position="364"/>
    </location>
</feature>
<dbReference type="NCBIfam" id="TIGR00092">
    <property type="entry name" value="redox-regulated ATPase YchF"/>
    <property type="match status" value="1"/>
</dbReference>
<evidence type="ECO:0000313" key="10">
    <source>
        <dbReference type="Proteomes" id="UP000035268"/>
    </source>
</evidence>
<dbReference type="Gene3D" id="1.10.150.300">
    <property type="entry name" value="TGS-like domain"/>
    <property type="match status" value="1"/>
</dbReference>
<keyword evidence="5" id="KW-0460">Magnesium</keyword>
<proteinExistence type="inferred from homology"/>
<dbReference type="HAMAP" id="MF_00944">
    <property type="entry name" value="YchF_OLA1_ATPase"/>
    <property type="match status" value="1"/>
</dbReference>
<reference evidence="10" key="1">
    <citation type="submission" date="2015-02" db="EMBL/GenBank/DDBJ databases">
        <title>Description and complete genome sequence of the first cultured representative of the subdivision 5 of the Verrucomicrobia phylum.</title>
        <authorList>
            <person name="Spring S."/>
            <person name="Bunk B."/>
            <person name="Sproer C."/>
            <person name="Klenk H.-P."/>
        </authorList>
    </citation>
    <scope>NUCLEOTIDE SEQUENCE [LARGE SCALE GENOMIC DNA]</scope>
    <source>
        <strain evidence="10">L21-Fru-AB</strain>
    </source>
</reference>
<dbReference type="GO" id="GO:0016887">
    <property type="term" value="F:ATP hydrolysis activity"/>
    <property type="evidence" value="ECO:0007669"/>
    <property type="project" value="UniProtKB-UniRule"/>
</dbReference>
<dbReference type="InterPro" id="IPR031167">
    <property type="entry name" value="G_OBG"/>
</dbReference>
<dbReference type="PATRIC" id="fig|1609981.3.peg.1137"/>
<dbReference type="PROSITE" id="PS51880">
    <property type="entry name" value="TGS"/>
    <property type="match status" value="1"/>
</dbReference>
<protein>
    <recommendedName>
        <fullName evidence="6">Ribosome-binding ATPase YchF</fullName>
    </recommendedName>
</protein>
<evidence type="ECO:0000313" key="9">
    <source>
        <dbReference type="EMBL" id="AKJ64340.1"/>
    </source>
</evidence>
<dbReference type="KEGG" id="vbl:L21SP4_01088"/>
<dbReference type="PANTHER" id="PTHR23305:SF18">
    <property type="entry name" value="OBG-TYPE G DOMAIN-CONTAINING PROTEIN"/>
    <property type="match status" value="1"/>
</dbReference>
<name>A0A0G3EHR6_9BACT</name>
<dbReference type="Pfam" id="PF06071">
    <property type="entry name" value="YchF-GTPase_C"/>
    <property type="match status" value="1"/>
</dbReference>
<reference evidence="9 10" key="2">
    <citation type="journal article" date="2016" name="ISME J.">
        <title>Characterization of the first cultured representative of Verrucomicrobia subdivision 5 indicates the proposal of a novel phylum.</title>
        <authorList>
            <person name="Spring S."/>
            <person name="Bunk B."/>
            <person name="Sproer C."/>
            <person name="Schumann P."/>
            <person name="Rohde M."/>
            <person name="Tindall B.J."/>
            <person name="Klenk H.P."/>
        </authorList>
    </citation>
    <scope>NUCLEOTIDE SEQUENCE [LARGE SCALE GENOMIC DNA]</scope>
    <source>
        <strain evidence="9 10">L21-Fru-AB</strain>
    </source>
</reference>
<dbReference type="InterPro" id="IPR041706">
    <property type="entry name" value="YchF_N"/>
</dbReference>
<evidence type="ECO:0000256" key="5">
    <source>
        <dbReference type="ARBA" id="ARBA00022842"/>
    </source>
</evidence>
<dbReference type="GO" id="GO:0043023">
    <property type="term" value="F:ribosomal large subunit binding"/>
    <property type="evidence" value="ECO:0007669"/>
    <property type="project" value="UniProtKB-UniRule"/>
</dbReference>
<dbReference type="EMBL" id="CP010904">
    <property type="protein sequence ID" value="AKJ64340.1"/>
    <property type="molecule type" value="Genomic_DNA"/>
</dbReference>
<dbReference type="InterPro" id="IPR012676">
    <property type="entry name" value="TGS-like"/>
</dbReference>
<dbReference type="RefSeq" id="WP_052881682.1">
    <property type="nucleotide sequence ID" value="NZ_CP010904.1"/>
</dbReference>
<keyword evidence="4 6" id="KW-0067">ATP-binding</keyword>
<keyword evidence="3 6" id="KW-0547">Nucleotide-binding</keyword>
<keyword evidence="2" id="KW-0479">Metal-binding</keyword>
<evidence type="ECO:0000256" key="2">
    <source>
        <dbReference type="ARBA" id="ARBA00022723"/>
    </source>
</evidence>
<dbReference type="OrthoDB" id="9807318at2"/>
<evidence type="ECO:0000256" key="4">
    <source>
        <dbReference type="ARBA" id="ARBA00022840"/>
    </source>
</evidence>
<dbReference type="Gene3D" id="3.40.50.300">
    <property type="entry name" value="P-loop containing nucleotide triphosphate hydrolases"/>
    <property type="match status" value="1"/>
</dbReference>
<dbReference type="CDD" id="cd04867">
    <property type="entry name" value="TGS_YchF_OLA1"/>
    <property type="match status" value="1"/>
</dbReference>
<dbReference type="InterPro" id="IPR023192">
    <property type="entry name" value="TGS-like_dom_sf"/>
</dbReference>